<dbReference type="EMBL" id="FOKU01000004">
    <property type="protein sequence ID" value="SFB99096.1"/>
    <property type="molecule type" value="Genomic_DNA"/>
</dbReference>
<evidence type="ECO:0000259" key="1">
    <source>
        <dbReference type="Pfam" id="PF05368"/>
    </source>
</evidence>
<dbReference type="SUPFAM" id="SSF51735">
    <property type="entry name" value="NAD(P)-binding Rossmann-fold domains"/>
    <property type="match status" value="1"/>
</dbReference>
<dbReference type="EMBL" id="FRAT01000006">
    <property type="protein sequence ID" value="SHK99148.1"/>
    <property type="molecule type" value="Genomic_DNA"/>
</dbReference>
<dbReference type="Gene3D" id="3.40.50.720">
    <property type="entry name" value="NAD(P)-binding Rossmann-like Domain"/>
    <property type="match status" value="1"/>
</dbReference>
<dbReference type="InterPro" id="IPR051604">
    <property type="entry name" value="Ergot_Alk_Oxidoreductase"/>
</dbReference>
<dbReference type="InterPro" id="IPR036291">
    <property type="entry name" value="NAD(P)-bd_dom_sf"/>
</dbReference>
<accession>A0A1M6WZJ7</accession>
<dbReference type="Pfam" id="PF05368">
    <property type="entry name" value="NmrA"/>
    <property type="match status" value="1"/>
</dbReference>
<protein>
    <submittedName>
        <fullName evidence="3">Uncharacterized conserved protein YbjT, contains NAD(P)-binding and DUF2867 domains</fullName>
    </submittedName>
</protein>
<dbReference type="Proteomes" id="UP000198940">
    <property type="component" value="Unassembled WGS sequence"/>
</dbReference>
<dbReference type="PANTHER" id="PTHR43162">
    <property type="match status" value="1"/>
</dbReference>
<sequence>MADRMKIVLTGSLGHIGKPLALSLIEKGHQVTIISSRPERQLAIEALNPLWDGKQVRAAIGKLQDVGFLTETFRGADVVYLMEAINANTGSYFNHALDIDAEHFKLADSFAHAIKNSGVSKVIHLSTIGAHTGYGVGLLNAHYYVEETLRALPDDIHIKFMRPVGFYYNLFSFIPSIREEGTIFQNYGGGEKEPWVSHLDIAQVISEEMELPFIGRTVRYIASDEVSPDEVAHVLGSAIGMPDLKWTQVSDEQFVYDLLYLGMNPDVAMGLTEMNASRVNGLLYEDYYKNRPELGKVKLTDFAKEFAKVYYQKSVI</sequence>
<proteinExistence type="predicted"/>
<name>A0A1M6WZJ7_9FLAO</name>
<evidence type="ECO:0000313" key="4">
    <source>
        <dbReference type="Proteomes" id="UP000184031"/>
    </source>
</evidence>
<dbReference type="Proteomes" id="UP000184031">
    <property type="component" value="Unassembled WGS sequence"/>
</dbReference>
<evidence type="ECO:0000313" key="3">
    <source>
        <dbReference type="EMBL" id="SHK99148.1"/>
    </source>
</evidence>
<comment type="caution">
    <text evidence="3">The sequence shown here is derived from an EMBL/GenBank/DDBJ whole genome shotgun (WGS) entry which is preliminary data.</text>
</comment>
<reference evidence="3 4" key="1">
    <citation type="submission" date="2016-11" db="EMBL/GenBank/DDBJ databases">
        <authorList>
            <person name="Varghese N."/>
            <person name="Submissions S."/>
        </authorList>
    </citation>
    <scope>NUCLEOTIDE SEQUENCE [LARGE SCALE GENOMIC DNA]</scope>
    <source>
        <strain evidence="3 4">CGMCC 1.12174</strain>
        <strain evidence="2 5">DSM 26351</strain>
    </source>
</reference>
<dbReference type="STRING" id="1055723.SAMN05216293_2378"/>
<dbReference type="Gene3D" id="3.90.25.10">
    <property type="entry name" value="UDP-galactose 4-epimerase, domain 1"/>
    <property type="match status" value="1"/>
</dbReference>
<gene>
    <name evidence="2" type="ORF">SAMN04487891_104221</name>
    <name evidence="3" type="ORF">SAMN05216293_2378</name>
</gene>
<keyword evidence="5" id="KW-1185">Reference proteome</keyword>
<evidence type="ECO:0000313" key="2">
    <source>
        <dbReference type="EMBL" id="SFB99096.1"/>
    </source>
</evidence>
<dbReference type="InterPro" id="IPR008030">
    <property type="entry name" value="NmrA-like"/>
</dbReference>
<evidence type="ECO:0000313" key="5">
    <source>
        <dbReference type="Proteomes" id="UP000198940"/>
    </source>
</evidence>
<dbReference type="AlphaFoldDB" id="A0A1M6WZJ7"/>
<dbReference type="PANTHER" id="PTHR43162:SF1">
    <property type="entry name" value="PRESTALK A DIFFERENTIATION PROTEIN A"/>
    <property type="match status" value="1"/>
</dbReference>
<organism evidence="3 4">
    <name type="scientific">Flagellimonas taeanensis</name>
    <dbReference type="NCBI Taxonomy" id="1005926"/>
    <lineage>
        <taxon>Bacteria</taxon>
        <taxon>Pseudomonadati</taxon>
        <taxon>Bacteroidota</taxon>
        <taxon>Flavobacteriia</taxon>
        <taxon>Flavobacteriales</taxon>
        <taxon>Flavobacteriaceae</taxon>
        <taxon>Flagellimonas</taxon>
    </lineage>
</organism>
<feature type="domain" description="NmrA-like" evidence="1">
    <location>
        <begin position="6"/>
        <end position="274"/>
    </location>
</feature>